<evidence type="ECO:0000313" key="3">
    <source>
        <dbReference type="Proteomes" id="UP000269221"/>
    </source>
</evidence>
<reference evidence="2 3" key="1">
    <citation type="submission" date="2018-07" db="EMBL/GenBank/DDBJ databases">
        <title>A high quality draft genome assembly of the barn swallow (H. rustica rustica).</title>
        <authorList>
            <person name="Formenti G."/>
            <person name="Chiara M."/>
            <person name="Poveda L."/>
            <person name="Francoijs K.-J."/>
            <person name="Bonisoli-Alquati A."/>
            <person name="Canova L."/>
            <person name="Gianfranceschi L."/>
            <person name="Horner D.S."/>
            <person name="Saino N."/>
        </authorList>
    </citation>
    <scope>NUCLEOTIDE SEQUENCE [LARGE SCALE GENOMIC DNA]</scope>
    <source>
        <strain evidence="2">Chelidonia</strain>
        <tissue evidence="2">Blood</tissue>
    </source>
</reference>
<name>A0A3M0J205_HIRRU</name>
<evidence type="ECO:0000256" key="1">
    <source>
        <dbReference type="SAM" id="MobiDB-lite"/>
    </source>
</evidence>
<dbReference type="Proteomes" id="UP000269221">
    <property type="component" value="Unassembled WGS sequence"/>
</dbReference>
<evidence type="ECO:0000313" key="2">
    <source>
        <dbReference type="EMBL" id="RMB95077.1"/>
    </source>
</evidence>
<gene>
    <name evidence="2" type="ORF">DUI87_28448</name>
</gene>
<keyword evidence="3" id="KW-1185">Reference proteome</keyword>
<sequence>MGREGRVLSPVPGHKLDMESSRREELWRAEKKKALPPPLHSYLQRRWLEVAKQGKFTASCTKTVASAQLCGGHQVRGDTMPCGWGGNAPAALPSPTQGTRLGFLGGTILREPPARGNQVARIDAADMEALALLDMGGKEWRDGMEQRIREKYYGKKRNTIKLAMALKDVIV</sequence>
<dbReference type="EMBL" id="QRBI01000189">
    <property type="protein sequence ID" value="RMB95077.1"/>
    <property type="molecule type" value="Genomic_DNA"/>
</dbReference>
<protein>
    <submittedName>
        <fullName evidence="2">Uncharacterized protein</fullName>
    </submittedName>
</protein>
<accession>A0A3M0J205</accession>
<organism evidence="2 3">
    <name type="scientific">Hirundo rustica rustica</name>
    <dbReference type="NCBI Taxonomy" id="333673"/>
    <lineage>
        <taxon>Eukaryota</taxon>
        <taxon>Metazoa</taxon>
        <taxon>Chordata</taxon>
        <taxon>Craniata</taxon>
        <taxon>Vertebrata</taxon>
        <taxon>Euteleostomi</taxon>
        <taxon>Archelosauria</taxon>
        <taxon>Archosauria</taxon>
        <taxon>Dinosauria</taxon>
        <taxon>Saurischia</taxon>
        <taxon>Theropoda</taxon>
        <taxon>Coelurosauria</taxon>
        <taxon>Aves</taxon>
        <taxon>Neognathae</taxon>
        <taxon>Neoaves</taxon>
        <taxon>Telluraves</taxon>
        <taxon>Australaves</taxon>
        <taxon>Passeriformes</taxon>
        <taxon>Sylvioidea</taxon>
        <taxon>Hirundinidae</taxon>
        <taxon>Hirundo</taxon>
    </lineage>
</organism>
<feature type="region of interest" description="Disordered" evidence="1">
    <location>
        <begin position="1"/>
        <end position="21"/>
    </location>
</feature>
<dbReference type="AlphaFoldDB" id="A0A3M0J205"/>
<proteinExistence type="predicted"/>
<comment type="caution">
    <text evidence="2">The sequence shown here is derived from an EMBL/GenBank/DDBJ whole genome shotgun (WGS) entry which is preliminary data.</text>
</comment>